<evidence type="ECO:0000256" key="1">
    <source>
        <dbReference type="SAM" id="SignalP"/>
    </source>
</evidence>
<sequence length="98" mass="10647">MSARTGWATLAALLLATPASALDEPMVWRDDTGCAYLLTPQGGIAPRLRRDGAPDCPDSAARLSLGSPIISDQAMRDMQRGLEALRRDLDKLGDRLRR</sequence>
<name>A0A2T1HPW2_9HYPH</name>
<keyword evidence="3" id="KW-1185">Reference proteome</keyword>
<evidence type="ECO:0000313" key="2">
    <source>
        <dbReference type="EMBL" id="PSC03694.1"/>
    </source>
</evidence>
<evidence type="ECO:0008006" key="4">
    <source>
        <dbReference type="Google" id="ProtNLM"/>
    </source>
</evidence>
<dbReference type="RefSeq" id="WP_106338263.1">
    <property type="nucleotide sequence ID" value="NZ_PVZS01000021.1"/>
</dbReference>
<gene>
    <name evidence="2" type="ORF">SLNSH_17250</name>
</gene>
<feature type="chain" id="PRO_5015561426" description="DUF4124 domain-containing protein" evidence="1">
    <location>
        <begin position="22"/>
        <end position="98"/>
    </location>
</feature>
<dbReference type="OrthoDB" id="8020081at2"/>
<organism evidence="2 3">
    <name type="scientific">Alsobacter soli</name>
    <dbReference type="NCBI Taxonomy" id="2109933"/>
    <lineage>
        <taxon>Bacteria</taxon>
        <taxon>Pseudomonadati</taxon>
        <taxon>Pseudomonadota</taxon>
        <taxon>Alphaproteobacteria</taxon>
        <taxon>Hyphomicrobiales</taxon>
        <taxon>Alsobacteraceae</taxon>
        <taxon>Alsobacter</taxon>
    </lineage>
</organism>
<reference evidence="3" key="1">
    <citation type="submission" date="2018-03" db="EMBL/GenBank/DDBJ databases">
        <authorList>
            <person name="Sun L."/>
            <person name="Liu H."/>
            <person name="Chen W."/>
            <person name="Huang K."/>
            <person name="Liu W."/>
            <person name="Gao X."/>
        </authorList>
    </citation>
    <scope>NUCLEOTIDE SEQUENCE [LARGE SCALE GENOMIC DNA]</scope>
    <source>
        <strain evidence="3">SH9</strain>
    </source>
</reference>
<proteinExistence type="predicted"/>
<feature type="signal peptide" evidence="1">
    <location>
        <begin position="1"/>
        <end position="21"/>
    </location>
</feature>
<dbReference type="EMBL" id="PVZS01000021">
    <property type="protein sequence ID" value="PSC03694.1"/>
    <property type="molecule type" value="Genomic_DNA"/>
</dbReference>
<protein>
    <recommendedName>
        <fullName evidence="4">DUF4124 domain-containing protein</fullName>
    </recommendedName>
</protein>
<accession>A0A2T1HPW2</accession>
<keyword evidence="1" id="KW-0732">Signal</keyword>
<dbReference type="Proteomes" id="UP000239772">
    <property type="component" value="Unassembled WGS sequence"/>
</dbReference>
<comment type="caution">
    <text evidence="2">The sequence shown here is derived from an EMBL/GenBank/DDBJ whole genome shotgun (WGS) entry which is preliminary data.</text>
</comment>
<dbReference type="AlphaFoldDB" id="A0A2T1HPW2"/>
<evidence type="ECO:0000313" key="3">
    <source>
        <dbReference type="Proteomes" id="UP000239772"/>
    </source>
</evidence>